<keyword evidence="2" id="KW-1185">Reference proteome</keyword>
<dbReference type="PANTHER" id="PTHR36154">
    <property type="entry name" value="DNA-BINDING TRANSCRIPTIONAL ACTIVATOR ALPA"/>
    <property type="match status" value="1"/>
</dbReference>
<dbReference type="SUPFAM" id="SSF46955">
    <property type="entry name" value="Putative DNA-binding domain"/>
    <property type="match status" value="1"/>
</dbReference>
<protein>
    <submittedName>
        <fullName evidence="1">AlpA family phage regulatory protein</fullName>
    </submittedName>
</protein>
<dbReference type="InterPro" id="IPR052931">
    <property type="entry name" value="Prophage_regulatory_activator"/>
</dbReference>
<dbReference type="Proteomes" id="UP000298438">
    <property type="component" value="Unassembled WGS sequence"/>
</dbReference>
<accession>A0A4Y9SMT8</accession>
<proteinExistence type="predicted"/>
<dbReference type="PANTHER" id="PTHR36154:SF1">
    <property type="entry name" value="DNA-BINDING TRANSCRIPTIONAL ACTIVATOR ALPA"/>
    <property type="match status" value="1"/>
</dbReference>
<sequence length="78" mass="9007">MIERRAHPRDDTPALMRLKDVMRVSGLSRATLYRQVQAGTFPSPVKIGGRASAWVKHEVEGWITRRMRERLPRKSTAH</sequence>
<organism evidence="1 2">
    <name type="scientific">Zemynaea arenosa</name>
    <dbReference type="NCBI Taxonomy" id="2561931"/>
    <lineage>
        <taxon>Bacteria</taxon>
        <taxon>Pseudomonadati</taxon>
        <taxon>Pseudomonadota</taxon>
        <taxon>Betaproteobacteria</taxon>
        <taxon>Burkholderiales</taxon>
        <taxon>Oxalobacteraceae</taxon>
        <taxon>Telluria group</taxon>
        <taxon>Zemynaea</taxon>
    </lineage>
</organism>
<dbReference type="Pfam" id="PF05930">
    <property type="entry name" value="Phage_AlpA"/>
    <property type="match status" value="1"/>
</dbReference>
<dbReference type="InterPro" id="IPR009061">
    <property type="entry name" value="DNA-bd_dom_put_sf"/>
</dbReference>
<dbReference type="AlphaFoldDB" id="A0A4Y9SMT8"/>
<dbReference type="Gene3D" id="1.10.238.160">
    <property type="match status" value="1"/>
</dbReference>
<comment type="caution">
    <text evidence="1">The sequence shown here is derived from an EMBL/GenBank/DDBJ whole genome shotgun (WGS) entry which is preliminary data.</text>
</comment>
<evidence type="ECO:0000313" key="2">
    <source>
        <dbReference type="Proteomes" id="UP000298438"/>
    </source>
</evidence>
<dbReference type="EMBL" id="SPVF01000090">
    <property type="protein sequence ID" value="TFW23914.1"/>
    <property type="molecule type" value="Genomic_DNA"/>
</dbReference>
<dbReference type="OrthoDB" id="8779547at2"/>
<evidence type="ECO:0000313" key="1">
    <source>
        <dbReference type="EMBL" id="TFW23914.1"/>
    </source>
</evidence>
<gene>
    <name evidence="1" type="ORF">E4L96_06400</name>
</gene>
<name>A0A4Y9SMT8_9BURK</name>
<dbReference type="InterPro" id="IPR010260">
    <property type="entry name" value="AlpA"/>
</dbReference>
<reference evidence="1 2" key="1">
    <citation type="submission" date="2019-03" db="EMBL/GenBank/DDBJ databases">
        <title>Draft Genome Sequence of Massilia arenosa sp. nov., a Novel Massilia Species Isolated from a Sandy-loam Maize Soil.</title>
        <authorList>
            <person name="Raths R."/>
            <person name="Peta V."/>
            <person name="Bucking H."/>
        </authorList>
    </citation>
    <scope>NUCLEOTIDE SEQUENCE [LARGE SCALE GENOMIC DNA]</scope>
    <source>
        <strain evidence="1 2">MC02</strain>
    </source>
</reference>